<dbReference type="SMART" id="SM01410">
    <property type="entry name" value="DIM1"/>
    <property type="match status" value="1"/>
</dbReference>
<evidence type="ECO:0000313" key="11">
    <source>
        <dbReference type="Proteomes" id="UP000576729"/>
    </source>
</evidence>
<dbReference type="Proteomes" id="UP000576729">
    <property type="component" value="Unassembled WGS sequence"/>
</dbReference>
<dbReference type="PANTHER" id="PTHR12052">
    <property type="entry name" value="THIOREDOXIN-LIKE PROTEN 4A, 4B"/>
    <property type="match status" value="1"/>
</dbReference>
<comment type="similarity">
    <text evidence="2">Belongs to the DIM1 family.</text>
</comment>
<evidence type="ECO:0000256" key="4">
    <source>
        <dbReference type="ARBA" id="ARBA00023187"/>
    </source>
</evidence>
<dbReference type="FunFam" id="3.40.30.10:FF:000059">
    <property type="entry name" value="Thioredoxin-like protein"/>
    <property type="match status" value="1"/>
</dbReference>
<dbReference type="Pfam" id="PF02966">
    <property type="entry name" value="DIM1"/>
    <property type="match status" value="1"/>
</dbReference>
<feature type="non-terminal residue" evidence="10">
    <location>
        <position position="1"/>
    </location>
</feature>
<dbReference type="PIRSF" id="PIRSF017199">
    <property type="entry name" value="mRNA_splic_U5"/>
    <property type="match status" value="1"/>
</dbReference>
<proteinExistence type="inferred from homology"/>
<sequence length="162" mass="18486">MSFLLPKLTCKREVDQAIKSVAEKVLVLRFGRDNDALATLFSSCLSLIVIHLSHFFQLAKTAHDLSKMAVIYLVDVNNVPVYTQYFDISYIPSTVFFFNGQHMKVDYGSPDHTKFVGSFKTKQDFIDLIEVIYRGAMRGKLIVRSPIDPNNIPKYDLLYQGI</sequence>
<keyword evidence="4" id="KW-0508">mRNA splicing</keyword>
<keyword evidence="5" id="KW-0539">Nucleus</keyword>
<feature type="non-terminal residue" evidence="10">
    <location>
        <position position="162"/>
    </location>
</feature>
<dbReference type="InterPro" id="IPR004123">
    <property type="entry name" value="Dim1"/>
</dbReference>
<dbReference type="CDD" id="cd02986">
    <property type="entry name" value="DLP"/>
    <property type="match status" value="1"/>
</dbReference>
<name>A0A7L4L4Y2_9CORV</name>
<evidence type="ECO:0000256" key="2">
    <source>
        <dbReference type="ARBA" id="ARBA00008241"/>
    </source>
</evidence>
<protein>
    <recommendedName>
        <fullName evidence="9">Thioredoxin-like protein 4B</fullName>
    </recommendedName>
</protein>
<gene>
    <name evidence="10" type="primary">Txnl4b</name>
    <name evidence="10" type="ORF">CALWIL_R14221</name>
</gene>
<keyword evidence="3" id="KW-0507">mRNA processing</keyword>
<comment type="subcellular location">
    <subcellularLocation>
        <location evidence="1">Nucleus</location>
    </subcellularLocation>
</comment>
<dbReference type="GO" id="GO:0005681">
    <property type="term" value="C:spliceosomal complex"/>
    <property type="evidence" value="ECO:0007669"/>
    <property type="project" value="TreeGrafter"/>
</dbReference>
<dbReference type="PANTHER" id="PTHR12052:SF4">
    <property type="entry name" value="THIOREDOXIN-LIKE PROTEIN 4B"/>
    <property type="match status" value="1"/>
</dbReference>
<dbReference type="InterPro" id="IPR036249">
    <property type="entry name" value="Thioredoxin-like_sf"/>
</dbReference>
<dbReference type="AlphaFoldDB" id="A0A7L4L4Y2"/>
<dbReference type="GO" id="GO:0046540">
    <property type="term" value="C:U4/U6 x U5 tri-snRNP complex"/>
    <property type="evidence" value="ECO:0007669"/>
    <property type="project" value="InterPro"/>
</dbReference>
<reference evidence="10 11" key="1">
    <citation type="submission" date="2019-09" db="EMBL/GenBank/DDBJ databases">
        <title>Bird 10,000 Genomes (B10K) Project - Family phase.</title>
        <authorList>
            <person name="Zhang G."/>
        </authorList>
    </citation>
    <scope>NUCLEOTIDE SEQUENCE [LARGE SCALE GENOMIC DNA]</scope>
    <source>
        <strain evidence="10">B10K-OTA-212792</strain>
        <tissue evidence="10">Blood</tissue>
    </source>
</reference>
<evidence type="ECO:0000256" key="6">
    <source>
        <dbReference type="ARBA" id="ARBA00023306"/>
    </source>
</evidence>
<evidence type="ECO:0000256" key="9">
    <source>
        <dbReference type="ARBA" id="ARBA00074495"/>
    </source>
</evidence>
<evidence type="ECO:0000256" key="1">
    <source>
        <dbReference type="ARBA" id="ARBA00004123"/>
    </source>
</evidence>
<comment type="function">
    <text evidence="7">Essential role in pre-mRNA splicing. Required in cell cycle progression for S/G(2) transition.</text>
</comment>
<evidence type="ECO:0000313" key="10">
    <source>
        <dbReference type="EMBL" id="NXY60108.1"/>
    </source>
</evidence>
<evidence type="ECO:0000256" key="8">
    <source>
        <dbReference type="ARBA" id="ARBA00063722"/>
    </source>
</evidence>
<accession>A0A7L4L4Y2</accession>
<dbReference type="GO" id="GO:0005682">
    <property type="term" value="C:U5 snRNP"/>
    <property type="evidence" value="ECO:0007669"/>
    <property type="project" value="TreeGrafter"/>
</dbReference>
<organism evidence="10 11">
    <name type="scientific">Callaeas wilsoni</name>
    <name type="common">North Island kokako</name>
    <dbReference type="NCBI Taxonomy" id="1347786"/>
    <lineage>
        <taxon>Eukaryota</taxon>
        <taxon>Metazoa</taxon>
        <taxon>Chordata</taxon>
        <taxon>Craniata</taxon>
        <taxon>Vertebrata</taxon>
        <taxon>Euteleostomi</taxon>
        <taxon>Archelosauria</taxon>
        <taxon>Archosauria</taxon>
        <taxon>Dinosauria</taxon>
        <taxon>Saurischia</taxon>
        <taxon>Theropoda</taxon>
        <taxon>Coelurosauria</taxon>
        <taxon>Aves</taxon>
        <taxon>Neognathae</taxon>
        <taxon>Neoaves</taxon>
        <taxon>Telluraves</taxon>
        <taxon>Australaves</taxon>
        <taxon>Passeriformes</taxon>
        <taxon>Corvoidea</taxon>
        <taxon>Callaeidae</taxon>
        <taxon>Callaeas</taxon>
    </lineage>
</organism>
<dbReference type="EMBL" id="VWPU01011842">
    <property type="protein sequence ID" value="NXY60108.1"/>
    <property type="molecule type" value="Genomic_DNA"/>
</dbReference>
<evidence type="ECO:0000256" key="5">
    <source>
        <dbReference type="ARBA" id="ARBA00023242"/>
    </source>
</evidence>
<keyword evidence="11" id="KW-1185">Reference proteome</keyword>
<comment type="subunit">
    <text evidence="8">Homodimer. Interacts with the U5-102 kDa protein subunit of the spliceosome.</text>
</comment>
<keyword evidence="6" id="KW-0131">Cell cycle</keyword>
<dbReference type="Gene3D" id="3.40.30.10">
    <property type="entry name" value="Glutaredoxin"/>
    <property type="match status" value="1"/>
</dbReference>
<comment type="caution">
    <text evidence="10">The sequence shown here is derived from an EMBL/GenBank/DDBJ whole genome shotgun (WGS) entry which is preliminary data.</text>
</comment>
<evidence type="ECO:0000256" key="3">
    <source>
        <dbReference type="ARBA" id="ARBA00022664"/>
    </source>
</evidence>
<evidence type="ECO:0000256" key="7">
    <source>
        <dbReference type="ARBA" id="ARBA00060348"/>
    </source>
</evidence>
<dbReference type="GO" id="GO:0000398">
    <property type="term" value="P:mRNA splicing, via spliceosome"/>
    <property type="evidence" value="ECO:0007669"/>
    <property type="project" value="InterPro"/>
</dbReference>
<dbReference type="SUPFAM" id="SSF52833">
    <property type="entry name" value="Thioredoxin-like"/>
    <property type="match status" value="1"/>
</dbReference>